<feature type="chain" id="PRO_5037930191" evidence="2">
    <location>
        <begin position="22"/>
        <end position="388"/>
    </location>
</feature>
<proteinExistence type="inferred from homology"/>
<dbReference type="Pfam" id="PF11873">
    <property type="entry name" value="Mltc_N"/>
    <property type="match status" value="1"/>
</dbReference>
<dbReference type="InterPro" id="IPR023346">
    <property type="entry name" value="Lysozyme-like_dom_sf"/>
</dbReference>
<dbReference type="Proteomes" id="UP000671852">
    <property type="component" value="Chromosome"/>
</dbReference>
<feature type="signal peptide" evidence="2">
    <location>
        <begin position="1"/>
        <end position="21"/>
    </location>
</feature>
<dbReference type="Pfam" id="PF01464">
    <property type="entry name" value="SLT"/>
    <property type="match status" value="1"/>
</dbReference>
<dbReference type="KEGG" id="saqt:GJV85_09030"/>
<dbReference type="AlphaFoldDB" id="A0A975B183"/>
<dbReference type="PANTHER" id="PTHR37423:SF2">
    <property type="entry name" value="MEMBRANE-BOUND LYTIC MUREIN TRANSGLYCOSYLASE C"/>
    <property type="match status" value="1"/>
</dbReference>
<dbReference type="GO" id="GO:0000270">
    <property type="term" value="P:peptidoglycan metabolic process"/>
    <property type="evidence" value="ECO:0007669"/>
    <property type="project" value="InterPro"/>
</dbReference>
<accession>A0A975B183</accession>
<evidence type="ECO:0000313" key="5">
    <source>
        <dbReference type="EMBL" id="QSZ42243.1"/>
    </source>
</evidence>
<gene>
    <name evidence="5" type="ORF">GJV85_09030</name>
</gene>
<dbReference type="CDD" id="cd16893">
    <property type="entry name" value="LT_MltC_MltE"/>
    <property type="match status" value="1"/>
</dbReference>
<evidence type="ECO:0000256" key="2">
    <source>
        <dbReference type="SAM" id="SignalP"/>
    </source>
</evidence>
<comment type="similarity">
    <text evidence="1">Belongs to the transglycosylase Slt family.</text>
</comment>
<evidence type="ECO:0000259" key="3">
    <source>
        <dbReference type="Pfam" id="PF01464"/>
    </source>
</evidence>
<protein>
    <submittedName>
        <fullName evidence="5">DUF3393 domain-containing protein</fullName>
    </submittedName>
</protein>
<dbReference type="InterPro" id="IPR024570">
    <property type="entry name" value="Murein_transglycosylaseC_N"/>
</dbReference>
<evidence type="ECO:0000313" key="6">
    <source>
        <dbReference type="Proteomes" id="UP000671852"/>
    </source>
</evidence>
<organism evidence="5 6">
    <name type="scientific">Sulfurimonas aquatica</name>
    <dbReference type="NCBI Taxonomy" id="2672570"/>
    <lineage>
        <taxon>Bacteria</taxon>
        <taxon>Pseudomonadati</taxon>
        <taxon>Campylobacterota</taxon>
        <taxon>Epsilonproteobacteria</taxon>
        <taxon>Campylobacterales</taxon>
        <taxon>Sulfurimonadaceae</taxon>
        <taxon>Sulfurimonas</taxon>
    </lineage>
</organism>
<evidence type="ECO:0000259" key="4">
    <source>
        <dbReference type="Pfam" id="PF11873"/>
    </source>
</evidence>
<dbReference type="InterPro" id="IPR008258">
    <property type="entry name" value="Transglycosylase_SLT_dom_1"/>
</dbReference>
<dbReference type="EMBL" id="CP046072">
    <property type="protein sequence ID" value="QSZ42243.1"/>
    <property type="molecule type" value="Genomic_DNA"/>
</dbReference>
<reference evidence="5" key="1">
    <citation type="submission" date="2019-11" db="EMBL/GenBank/DDBJ databases">
        <authorList>
            <person name="Kojima H."/>
        </authorList>
    </citation>
    <scope>NUCLEOTIDE SEQUENCE</scope>
    <source>
        <strain evidence="5">H1576</strain>
    </source>
</reference>
<dbReference type="RefSeq" id="WP_207561059.1">
    <property type="nucleotide sequence ID" value="NZ_CP046072.1"/>
</dbReference>
<name>A0A975B183_9BACT</name>
<sequence length="388" mass="45129">MKILKTLFLSTLLVISTQALTMEEEMAQMQAEFSSYKMTQENEFDKYKKELDEEYKAYKGELGKFWKDPKLSSKKEWVSYSEDKKSRSEVDFEKNEIVIETIAPSKEIAQKQLQKRLNYAVSKSTEEVIKTDPLQKKVAEISKKIDKFKTKKDDKPILSNIVFDKKPTKKDVKKYVSKTLEKSKIEVKKSKLKDEKVYRIRVALPKNSTLKKSKAYEADVRKNAKRFEIPVPLIFAIIQTESDFNPFAKSHIPAFGLMQVVPTSAGRDIYKFLYKKKGMPSATYLYSGKNNIEMGSTYLHILYYRYLKKIKNPQSRLYCSIAAYNTGAGNIAWAFTRKYNVNKAVGKINAMTPEEVYNHLQANLRFDEPKHYLKRVRKRMPAYSAAYN</sequence>
<dbReference type="Gene3D" id="1.10.530.10">
    <property type="match status" value="1"/>
</dbReference>
<keyword evidence="6" id="KW-1185">Reference proteome</keyword>
<feature type="domain" description="Transglycosylase SLT" evidence="3">
    <location>
        <begin position="221"/>
        <end position="343"/>
    </location>
</feature>
<feature type="domain" description="Murein transglycosylase-C N-terminal" evidence="4">
    <location>
        <begin position="46"/>
        <end position="211"/>
    </location>
</feature>
<dbReference type="SUPFAM" id="SSF53955">
    <property type="entry name" value="Lysozyme-like"/>
    <property type="match status" value="1"/>
</dbReference>
<reference evidence="5" key="2">
    <citation type="submission" date="2021-04" db="EMBL/GenBank/DDBJ databases">
        <title>Isolation and characterization of a novel species of the genus Sulfurimonas.</title>
        <authorList>
            <person name="Fukui M."/>
        </authorList>
    </citation>
    <scope>NUCLEOTIDE SEQUENCE</scope>
    <source>
        <strain evidence="5">H1576</strain>
    </source>
</reference>
<dbReference type="PANTHER" id="PTHR37423">
    <property type="entry name" value="SOLUBLE LYTIC MUREIN TRANSGLYCOSYLASE-RELATED"/>
    <property type="match status" value="1"/>
</dbReference>
<dbReference type="GO" id="GO:0008933">
    <property type="term" value="F:peptidoglycan lytic transglycosylase activity"/>
    <property type="evidence" value="ECO:0007669"/>
    <property type="project" value="InterPro"/>
</dbReference>
<dbReference type="InterPro" id="IPR000189">
    <property type="entry name" value="Transglyc_AS"/>
</dbReference>
<keyword evidence="2" id="KW-0732">Signal</keyword>
<evidence type="ECO:0000256" key="1">
    <source>
        <dbReference type="ARBA" id="ARBA00007734"/>
    </source>
</evidence>
<dbReference type="PROSITE" id="PS00922">
    <property type="entry name" value="TRANSGLYCOSYLASE"/>
    <property type="match status" value="1"/>
</dbReference>
<dbReference type="GO" id="GO:0016020">
    <property type="term" value="C:membrane"/>
    <property type="evidence" value="ECO:0007669"/>
    <property type="project" value="InterPro"/>
</dbReference>